<dbReference type="Pfam" id="PF00440">
    <property type="entry name" value="TetR_N"/>
    <property type="match status" value="1"/>
</dbReference>
<dbReference type="OrthoDB" id="9796019at2"/>
<name>A0A1H9V9B9_9PSEU</name>
<dbReference type="EMBL" id="FOFV01000017">
    <property type="protein sequence ID" value="SES17817.1"/>
    <property type="molecule type" value="Genomic_DNA"/>
</dbReference>
<dbReference type="InterPro" id="IPR036271">
    <property type="entry name" value="Tet_transcr_reg_TetR-rel_C_sf"/>
</dbReference>
<evidence type="ECO:0000256" key="1">
    <source>
        <dbReference type="ARBA" id="ARBA00023015"/>
    </source>
</evidence>
<proteinExistence type="predicted"/>
<keyword evidence="3" id="KW-0804">Transcription</keyword>
<dbReference type="PANTHER" id="PTHR30055:SF148">
    <property type="entry name" value="TETR-FAMILY TRANSCRIPTIONAL REGULATOR"/>
    <property type="match status" value="1"/>
</dbReference>
<dbReference type="AlphaFoldDB" id="A0A1H9V9B9"/>
<gene>
    <name evidence="6" type="ORF">SAMN04488000_117112</name>
</gene>
<dbReference type="InterPro" id="IPR011075">
    <property type="entry name" value="TetR_C"/>
</dbReference>
<keyword evidence="7" id="KW-1185">Reference proteome</keyword>
<dbReference type="PANTHER" id="PTHR30055">
    <property type="entry name" value="HTH-TYPE TRANSCRIPTIONAL REGULATOR RUTR"/>
    <property type="match status" value="1"/>
</dbReference>
<dbReference type="SUPFAM" id="SSF48498">
    <property type="entry name" value="Tetracyclin repressor-like, C-terminal domain"/>
    <property type="match status" value="1"/>
</dbReference>
<keyword evidence="2" id="KW-0238">DNA-binding</keyword>
<dbReference type="GO" id="GO:0003700">
    <property type="term" value="F:DNA-binding transcription factor activity"/>
    <property type="evidence" value="ECO:0007669"/>
    <property type="project" value="TreeGrafter"/>
</dbReference>
<sequence>MQTRGEARQDEILGVVAELIAEVGWDGLTTDAVVARAQTSKTTLYRHWPGGRIDLVTAALRRAADCAPVAVGDAGGVVGDLRACLDSMVDVLVGVHGIALIELLNAARRDDELRAQMRRLFDASCQENAAAVTRNAAARGVRLDERLVGRALEVAFAWAMSQIVFDAVPPDAEARQEFAEHTLLRLIESTP</sequence>
<dbReference type="RefSeq" id="WP_089922737.1">
    <property type="nucleotide sequence ID" value="NZ_FOFV01000017.1"/>
</dbReference>
<dbReference type="Gene3D" id="1.10.357.10">
    <property type="entry name" value="Tetracycline Repressor, domain 2"/>
    <property type="match status" value="1"/>
</dbReference>
<keyword evidence="1" id="KW-0805">Transcription regulation</keyword>
<dbReference type="InterPro" id="IPR050109">
    <property type="entry name" value="HTH-type_TetR-like_transc_reg"/>
</dbReference>
<evidence type="ECO:0000256" key="2">
    <source>
        <dbReference type="ARBA" id="ARBA00023125"/>
    </source>
</evidence>
<evidence type="ECO:0000313" key="6">
    <source>
        <dbReference type="EMBL" id="SES17817.1"/>
    </source>
</evidence>
<dbReference type="Gene3D" id="1.10.10.60">
    <property type="entry name" value="Homeodomain-like"/>
    <property type="match status" value="1"/>
</dbReference>
<dbReference type="GO" id="GO:0000976">
    <property type="term" value="F:transcription cis-regulatory region binding"/>
    <property type="evidence" value="ECO:0007669"/>
    <property type="project" value="TreeGrafter"/>
</dbReference>
<dbReference type="Pfam" id="PF16859">
    <property type="entry name" value="TetR_C_11"/>
    <property type="match status" value="1"/>
</dbReference>
<evidence type="ECO:0000256" key="3">
    <source>
        <dbReference type="ARBA" id="ARBA00023163"/>
    </source>
</evidence>
<reference evidence="7" key="1">
    <citation type="submission" date="2016-10" db="EMBL/GenBank/DDBJ databases">
        <authorList>
            <person name="Varghese N."/>
            <person name="Submissions S."/>
        </authorList>
    </citation>
    <scope>NUCLEOTIDE SEQUENCE [LARGE SCALE GENOMIC DNA]</scope>
    <source>
        <strain evidence="7">DSM 44437</strain>
    </source>
</reference>
<dbReference type="SUPFAM" id="SSF46689">
    <property type="entry name" value="Homeodomain-like"/>
    <property type="match status" value="1"/>
</dbReference>
<dbReference type="STRING" id="65499.SAMN04488000_117112"/>
<evidence type="ECO:0000313" key="7">
    <source>
        <dbReference type="Proteomes" id="UP000199503"/>
    </source>
</evidence>
<dbReference type="Proteomes" id="UP000199503">
    <property type="component" value="Unassembled WGS sequence"/>
</dbReference>
<accession>A0A1H9V9B9</accession>
<evidence type="ECO:0000259" key="4">
    <source>
        <dbReference type="Pfam" id="PF00440"/>
    </source>
</evidence>
<protein>
    <submittedName>
        <fullName evidence="6">Transcriptional regulator, TetR family</fullName>
    </submittedName>
</protein>
<feature type="domain" description="HTH tetR-type" evidence="4">
    <location>
        <begin position="15"/>
        <end position="50"/>
    </location>
</feature>
<evidence type="ECO:0000259" key="5">
    <source>
        <dbReference type="Pfam" id="PF16859"/>
    </source>
</evidence>
<organism evidence="6 7">
    <name type="scientific">Lentzea albida</name>
    <dbReference type="NCBI Taxonomy" id="65499"/>
    <lineage>
        <taxon>Bacteria</taxon>
        <taxon>Bacillati</taxon>
        <taxon>Actinomycetota</taxon>
        <taxon>Actinomycetes</taxon>
        <taxon>Pseudonocardiales</taxon>
        <taxon>Pseudonocardiaceae</taxon>
        <taxon>Lentzea</taxon>
    </lineage>
</organism>
<dbReference type="InterPro" id="IPR009057">
    <property type="entry name" value="Homeodomain-like_sf"/>
</dbReference>
<dbReference type="InterPro" id="IPR001647">
    <property type="entry name" value="HTH_TetR"/>
</dbReference>
<feature type="domain" description="Tetracyclin repressor-like C-terminal" evidence="5">
    <location>
        <begin position="73"/>
        <end position="179"/>
    </location>
</feature>